<dbReference type="AlphaFoldDB" id="A0AA35K7M3"/>
<accession>A0AA35K7M3</accession>
<sequence>MATAAGGLRRPEAAGGAGRLPCSPVKGHSVSAAPILPPYKGGQCQLRESWKADMRPSKGRAIRAAPLPPQMTGGGADHRRPRGHPTAQKKAVPPAASHGRPLFRRLRHLISCNKVAPLEVLEQPAVSDVLGIHIPSVVLLDKDQLYLLGIIQDCQAARLRGLRTLKYSKEETTKAILNILGHLEYFRDRPLSLALAFEALLQLSFMRPHFSPSMVSAILHRTTEAVLGSAEEDKEELKRPFQSLLGGLLLEAPNIGTLLQLLTDLRYYALLGSEDQRKLAASSISLLLALSQRFPNLRNTVIQSDLTCFRNNLKEDDIIIEEL</sequence>
<proteinExistence type="predicted"/>
<evidence type="ECO:0000313" key="3">
    <source>
        <dbReference type="Proteomes" id="UP001178461"/>
    </source>
</evidence>
<organism evidence="2 3">
    <name type="scientific">Podarcis lilfordi</name>
    <name type="common">Lilford's wall lizard</name>
    <dbReference type="NCBI Taxonomy" id="74358"/>
    <lineage>
        <taxon>Eukaryota</taxon>
        <taxon>Metazoa</taxon>
        <taxon>Chordata</taxon>
        <taxon>Craniata</taxon>
        <taxon>Vertebrata</taxon>
        <taxon>Euteleostomi</taxon>
        <taxon>Lepidosauria</taxon>
        <taxon>Squamata</taxon>
        <taxon>Bifurcata</taxon>
        <taxon>Unidentata</taxon>
        <taxon>Episquamata</taxon>
        <taxon>Laterata</taxon>
        <taxon>Lacertibaenia</taxon>
        <taxon>Lacertidae</taxon>
        <taxon>Podarcis</taxon>
    </lineage>
</organism>
<protein>
    <submittedName>
        <fullName evidence="2">Uncharacterized protein</fullName>
    </submittedName>
</protein>
<keyword evidence="3" id="KW-1185">Reference proteome</keyword>
<dbReference type="EMBL" id="OX395129">
    <property type="protein sequence ID" value="CAI5771813.1"/>
    <property type="molecule type" value="Genomic_DNA"/>
</dbReference>
<reference evidence="2" key="1">
    <citation type="submission" date="2022-12" db="EMBL/GenBank/DDBJ databases">
        <authorList>
            <person name="Alioto T."/>
            <person name="Alioto T."/>
            <person name="Gomez Garrido J."/>
        </authorList>
    </citation>
    <scope>NUCLEOTIDE SEQUENCE</scope>
</reference>
<feature type="region of interest" description="Disordered" evidence="1">
    <location>
        <begin position="1"/>
        <end position="22"/>
    </location>
</feature>
<dbReference type="Proteomes" id="UP001178461">
    <property type="component" value="Chromosome 4"/>
</dbReference>
<feature type="region of interest" description="Disordered" evidence="1">
    <location>
        <begin position="52"/>
        <end position="97"/>
    </location>
</feature>
<evidence type="ECO:0000313" key="2">
    <source>
        <dbReference type="EMBL" id="CAI5771813.1"/>
    </source>
</evidence>
<name>A0AA35K7M3_9SAUR</name>
<evidence type="ECO:0000256" key="1">
    <source>
        <dbReference type="SAM" id="MobiDB-lite"/>
    </source>
</evidence>
<gene>
    <name evidence="2" type="ORF">PODLI_1B011366</name>
</gene>